<dbReference type="AlphaFoldDB" id="A0A937HCN5"/>
<comment type="similarity">
    <text evidence="1">Belongs to the strictosidine synthase family.</text>
</comment>
<evidence type="ECO:0000256" key="1">
    <source>
        <dbReference type="ARBA" id="ARBA00009191"/>
    </source>
</evidence>
<evidence type="ECO:0000259" key="5">
    <source>
        <dbReference type="Pfam" id="PF03088"/>
    </source>
</evidence>
<dbReference type="InterPro" id="IPR018119">
    <property type="entry name" value="Strictosidine_synth_cons-reg"/>
</dbReference>
<accession>A0A937HCN5</accession>
<keyword evidence="3" id="KW-0325">Glycoprotein</keyword>
<evidence type="ECO:0000256" key="4">
    <source>
        <dbReference type="SAM" id="Phobius"/>
    </source>
</evidence>
<sequence length="362" mass="39115">MSEAIEKTSKKRPILAVVSGVAALILGYLLLWPVPFDPLVGPPRDTNPAGTGVFLKNNRLAAAERLVSGEGPEAVAFDRRGRLYTGLANGDIVRMGAGDEKQVLANTGGRPLGLKFDAAGNLVIADAFKGLIAMAPDGTISTLATHHEGERMIFVDDLAIASDGKIYFSDATRRHEYGHDILEVFELRPTGRLMVYDPKTDTVAMLLDNLYFANGIALSVTEDFVLVNETHNHRIIRYWLSGSKAGSADVFAENLPAFLDNVTTASDGGFWVAGVAPRTDGLDALVARPFMRKVLWRFMEATGFSPVTLHSYAFKMSSNGEVLASLEDDSGHIYMMTSVIEHDGKLYLGSLINDAIGVIDAP</sequence>
<evidence type="ECO:0000313" key="7">
    <source>
        <dbReference type="Proteomes" id="UP000785783"/>
    </source>
</evidence>
<evidence type="ECO:0000256" key="2">
    <source>
        <dbReference type="ARBA" id="ARBA00022553"/>
    </source>
</evidence>
<organism evidence="6 7">
    <name type="scientific">PS1 clade bacterium</name>
    <dbReference type="NCBI Taxonomy" id="2175152"/>
    <lineage>
        <taxon>Bacteria</taxon>
        <taxon>Pseudomonadati</taxon>
        <taxon>Pseudomonadota</taxon>
        <taxon>Alphaproteobacteria</taxon>
        <taxon>PS1 clade</taxon>
    </lineage>
</organism>
<name>A0A937HCN5_9PROT</name>
<comment type="caution">
    <text evidence="6">The sequence shown here is derived from an EMBL/GenBank/DDBJ whole genome shotgun (WGS) entry which is preliminary data.</text>
</comment>
<dbReference type="InterPro" id="IPR011042">
    <property type="entry name" value="6-blade_b-propeller_TolB-like"/>
</dbReference>
<dbReference type="Proteomes" id="UP000785783">
    <property type="component" value="Unassembled WGS sequence"/>
</dbReference>
<protein>
    <submittedName>
        <fullName evidence="6">SMP-30/gluconolactonase/LRE family protein</fullName>
    </submittedName>
</protein>
<gene>
    <name evidence="6" type="ORF">ISQ19_01525</name>
</gene>
<dbReference type="EMBL" id="JADHOK010000009">
    <property type="protein sequence ID" value="MBL6761359.1"/>
    <property type="molecule type" value="Genomic_DNA"/>
</dbReference>
<dbReference type="PANTHER" id="PTHR10426:SF88">
    <property type="entry name" value="ADIPOCYTE PLASMA MEMBRANE-ASSOCIATED PROTEIN HEMOMUCIN-RELATED"/>
    <property type="match status" value="1"/>
</dbReference>
<keyword evidence="4" id="KW-0472">Membrane</keyword>
<dbReference type="Pfam" id="PF20067">
    <property type="entry name" value="SSL_N"/>
    <property type="match status" value="1"/>
</dbReference>
<evidence type="ECO:0000313" key="6">
    <source>
        <dbReference type="EMBL" id="MBL6761359.1"/>
    </source>
</evidence>
<proteinExistence type="inferred from homology"/>
<dbReference type="Gene3D" id="2.120.10.30">
    <property type="entry name" value="TolB, C-terminal domain"/>
    <property type="match status" value="1"/>
</dbReference>
<dbReference type="SUPFAM" id="SSF63829">
    <property type="entry name" value="Calcium-dependent phosphotriesterase"/>
    <property type="match status" value="1"/>
</dbReference>
<dbReference type="GO" id="GO:0016787">
    <property type="term" value="F:hydrolase activity"/>
    <property type="evidence" value="ECO:0007669"/>
    <property type="project" value="TreeGrafter"/>
</dbReference>
<keyword evidence="2" id="KW-0597">Phosphoprotein</keyword>
<evidence type="ECO:0000256" key="3">
    <source>
        <dbReference type="ARBA" id="ARBA00023180"/>
    </source>
</evidence>
<keyword evidence="4" id="KW-0812">Transmembrane</keyword>
<reference evidence="6" key="1">
    <citation type="submission" date="2020-10" db="EMBL/GenBank/DDBJ databases">
        <title>Microbiome of the Black Sea water column analyzed by genome centric metagenomics.</title>
        <authorList>
            <person name="Cabello-Yeves P.J."/>
            <person name="Callieri C."/>
            <person name="Picazo A."/>
            <person name="Mehrshad M."/>
            <person name="Haro-Moreno J.M."/>
            <person name="Roda-Garcia J."/>
            <person name="Dzembekova N."/>
            <person name="Slabakova V."/>
            <person name="Slabakova N."/>
            <person name="Moncheva S."/>
            <person name="Rodriguez-Valera F."/>
        </authorList>
    </citation>
    <scope>NUCLEOTIDE SEQUENCE</scope>
    <source>
        <strain evidence="6">BS307-5m-G5</strain>
    </source>
</reference>
<dbReference type="PANTHER" id="PTHR10426">
    <property type="entry name" value="STRICTOSIDINE SYNTHASE-RELATED"/>
    <property type="match status" value="1"/>
</dbReference>
<feature type="domain" description="Strictosidine synthase conserved region" evidence="5">
    <location>
        <begin position="156"/>
        <end position="242"/>
    </location>
</feature>
<keyword evidence="4" id="KW-1133">Transmembrane helix</keyword>
<feature type="transmembrane region" description="Helical" evidence="4">
    <location>
        <begin position="12"/>
        <end position="34"/>
    </location>
</feature>
<dbReference type="Pfam" id="PF03088">
    <property type="entry name" value="Str_synth"/>
    <property type="match status" value="1"/>
</dbReference>